<dbReference type="EMBL" id="OR521058">
    <property type="protein sequence ID" value="WNO25898.1"/>
    <property type="molecule type" value="Genomic_DNA"/>
</dbReference>
<name>A0AA96HTA6_9CAUD</name>
<gene>
    <name evidence="1" type="primary">76</name>
    <name evidence="1" type="ORF">SEA_ALTADENA_76</name>
</gene>
<evidence type="ECO:0000313" key="1">
    <source>
        <dbReference type="EMBL" id="WNO25898.1"/>
    </source>
</evidence>
<keyword evidence="2" id="KW-1185">Reference proteome</keyword>
<dbReference type="Proteomes" id="UP001304441">
    <property type="component" value="Segment"/>
</dbReference>
<organism evidence="1 2">
    <name type="scientific">Arthrobacter phage Altadena</name>
    <dbReference type="NCBI Taxonomy" id="3059064"/>
    <lineage>
        <taxon>Viruses</taxon>
        <taxon>Duplodnaviria</taxon>
        <taxon>Heunggongvirae</taxon>
        <taxon>Uroviricota</taxon>
        <taxon>Caudoviricetes</taxon>
        <taxon>Berryhillviridae</taxon>
        <taxon>Altadenavirus</taxon>
        <taxon>Altadenavirus altadena</taxon>
    </lineage>
</organism>
<reference evidence="1 2" key="1">
    <citation type="submission" date="2023-08" db="EMBL/GenBank/DDBJ databases">
        <authorList>
            <person name="Beyer A.R."/>
            <person name="Cuttino I."/>
            <person name="Clifton D.R."/>
            <person name="Poitier J.S."/>
            <person name="White J."/>
            <person name="Ko C."/>
            <person name="Russell D.A."/>
            <person name="Jacobs-Sera D."/>
            <person name="Hatfull G.F."/>
        </authorList>
    </citation>
    <scope>NUCLEOTIDE SEQUENCE [LARGE SCALE GENOMIC DNA]</scope>
</reference>
<accession>A0AA96HTA6</accession>
<protein>
    <submittedName>
        <fullName evidence="1">Uncharacterized protein</fullName>
    </submittedName>
</protein>
<evidence type="ECO:0000313" key="2">
    <source>
        <dbReference type="Proteomes" id="UP001304441"/>
    </source>
</evidence>
<sequence length="141" mass="15135">MSETPTTDKYGFPAVPCSRCLGRERMEEYLAVDAGRCFQCHGERVVVLGKAAKAKARFLADRIQLKTVADLVAGDVFSAGGVNTILRWVKLLEAPSEARGGGLLLNTSKGPVVVGHSPETAAAFPVRLYVPTDVKDYLEGL</sequence>
<proteinExistence type="predicted"/>